<reference evidence="1 2" key="1">
    <citation type="submission" date="2017-04" db="EMBL/GenBank/DDBJ databases">
        <authorList>
            <person name="Afonso C.L."/>
            <person name="Miller P.J."/>
            <person name="Scott M.A."/>
            <person name="Spackman E."/>
            <person name="Goraichik I."/>
            <person name="Dimitrov K.M."/>
            <person name="Suarez D.L."/>
            <person name="Swayne D.E."/>
        </authorList>
    </citation>
    <scope>NUCLEOTIDE SEQUENCE [LARGE SCALE GENOMIC DNA]</scope>
    <source>
        <strain evidence="1 2">DSM 43828</strain>
    </source>
</reference>
<organism evidence="1 2">
    <name type="scientific">Kibdelosporangium aridum</name>
    <dbReference type="NCBI Taxonomy" id="2030"/>
    <lineage>
        <taxon>Bacteria</taxon>
        <taxon>Bacillati</taxon>
        <taxon>Actinomycetota</taxon>
        <taxon>Actinomycetes</taxon>
        <taxon>Pseudonocardiales</taxon>
        <taxon>Pseudonocardiaceae</taxon>
        <taxon>Kibdelosporangium</taxon>
    </lineage>
</organism>
<gene>
    <name evidence="1" type="ORF">SAMN05661093_00125</name>
</gene>
<protein>
    <submittedName>
        <fullName evidence="1">Uncharacterized protein</fullName>
    </submittedName>
</protein>
<name>A0A1Y5WV88_KIBAR</name>
<dbReference type="RefSeq" id="WP_160096214.1">
    <property type="nucleotide sequence ID" value="NZ_FWXV01000001.1"/>
</dbReference>
<dbReference type="Proteomes" id="UP000192674">
    <property type="component" value="Unassembled WGS sequence"/>
</dbReference>
<sequence length="51" mass="6254">MRHHWRRVVITVRMIDGVEFRYSRFGMRRARRTLEADFASLLGSRLQIYRS</sequence>
<evidence type="ECO:0000313" key="1">
    <source>
        <dbReference type="EMBL" id="SMC48427.1"/>
    </source>
</evidence>
<evidence type="ECO:0000313" key="2">
    <source>
        <dbReference type="Proteomes" id="UP000192674"/>
    </source>
</evidence>
<accession>A0A1Y5WV88</accession>
<dbReference type="OrthoDB" id="3683416at2"/>
<dbReference type="AlphaFoldDB" id="A0A1Y5WV88"/>
<keyword evidence="2" id="KW-1185">Reference proteome</keyword>
<dbReference type="EMBL" id="FWXV01000001">
    <property type="protein sequence ID" value="SMC48427.1"/>
    <property type="molecule type" value="Genomic_DNA"/>
</dbReference>
<proteinExistence type="predicted"/>